<name>A0ABV3Q7S3_9BACL</name>
<gene>
    <name evidence="1" type="ORF">AB1471_16830</name>
</gene>
<dbReference type="RefSeq" id="WP_367780913.1">
    <property type="nucleotide sequence ID" value="NZ_JBFMIA010000056.1"/>
</dbReference>
<accession>A0ABV3Q7S3</accession>
<sequence length="450" mass="51636">MDYENEGDFKHRGTGELNYKIGIINENDQIEWTTEKDHFSYGKDPSIIVLDDGRVLNVYGGQTSDNLWYRLGEYIDDELYWSEQINFGTAKNADIVEMDNELNRVLIVSEMNAEIHEQIGRYEDDQLVWNLPLNSDSNYGVGENPSITVLDNGLVLSTKDHKGDLLYQLGEYIDGEMYWTDPVKYDTGKKPSVLSLGDGYVVDVHEGGIGFIYYNLGRYENGEINWYSVGNHYVTHGDSYSPQIDILSNGTIVNVYHTSFFGVAYNLYYQHATFENGTLEWIDTSIASDFYDNGNYPNIAVLKDDYILETHSGENSADLWYSIGKAQDYSIDFISAEKYVSRMHRPVSLQLDNGYVLSMYTQAGNLEKYFPAYSQIATVQNEKLSWESWNGEERYTSFEGLDNDIVQLNNGLILNVHEERFNDEGRASDNIQYVLGKWSDDSKRVEWMVD</sequence>
<evidence type="ECO:0000313" key="1">
    <source>
        <dbReference type="EMBL" id="MEW9503430.1"/>
    </source>
</evidence>
<reference evidence="1 2" key="1">
    <citation type="journal article" date="1979" name="Int. J. Syst. Evol. Microbiol.">
        <title>Bacillus globisporus subsp. marinus subsp. nov.</title>
        <authorList>
            <person name="Liu H."/>
        </authorList>
    </citation>
    <scope>NUCLEOTIDE SEQUENCE [LARGE SCALE GENOMIC DNA]</scope>
    <source>
        <strain evidence="1 2">DSM 1297</strain>
    </source>
</reference>
<keyword evidence="2" id="KW-1185">Reference proteome</keyword>
<proteinExistence type="predicted"/>
<dbReference type="Proteomes" id="UP001556040">
    <property type="component" value="Unassembled WGS sequence"/>
</dbReference>
<protein>
    <submittedName>
        <fullName evidence="1">Uncharacterized protein</fullName>
    </submittedName>
</protein>
<evidence type="ECO:0000313" key="2">
    <source>
        <dbReference type="Proteomes" id="UP001556040"/>
    </source>
</evidence>
<dbReference type="EMBL" id="JBFMIA010000056">
    <property type="protein sequence ID" value="MEW9503430.1"/>
    <property type="molecule type" value="Genomic_DNA"/>
</dbReference>
<organism evidence="1 2">
    <name type="scientific">Jeotgalibacillus marinus</name>
    <dbReference type="NCBI Taxonomy" id="86667"/>
    <lineage>
        <taxon>Bacteria</taxon>
        <taxon>Bacillati</taxon>
        <taxon>Bacillota</taxon>
        <taxon>Bacilli</taxon>
        <taxon>Bacillales</taxon>
        <taxon>Caryophanaceae</taxon>
        <taxon>Jeotgalibacillus</taxon>
    </lineage>
</organism>
<comment type="caution">
    <text evidence="1">The sequence shown here is derived from an EMBL/GenBank/DDBJ whole genome shotgun (WGS) entry which is preliminary data.</text>
</comment>